<gene>
    <name evidence="2" type="ORF">Spb1_01510</name>
</gene>
<dbReference type="KEGG" id="peh:Spb1_01510"/>
<accession>A0A518GI81</accession>
<name>A0A518GI81_9PLAN</name>
<keyword evidence="1" id="KW-0812">Transmembrane</keyword>
<dbReference type="EMBL" id="CP036299">
    <property type="protein sequence ID" value="QDV28288.1"/>
    <property type="molecule type" value="Genomic_DNA"/>
</dbReference>
<dbReference type="RefSeq" id="WP_145294277.1">
    <property type="nucleotide sequence ID" value="NZ_CP036299.1"/>
</dbReference>
<keyword evidence="1" id="KW-0472">Membrane</keyword>
<keyword evidence="1" id="KW-1133">Transmembrane helix</keyword>
<proteinExistence type="predicted"/>
<dbReference type="Proteomes" id="UP000315349">
    <property type="component" value="Chromosome"/>
</dbReference>
<feature type="transmembrane region" description="Helical" evidence="1">
    <location>
        <begin position="55"/>
        <end position="78"/>
    </location>
</feature>
<evidence type="ECO:0000256" key="1">
    <source>
        <dbReference type="SAM" id="Phobius"/>
    </source>
</evidence>
<protein>
    <submittedName>
        <fullName evidence="2">Uncharacterized protein</fullName>
    </submittedName>
</protein>
<evidence type="ECO:0000313" key="2">
    <source>
        <dbReference type="EMBL" id="QDV28288.1"/>
    </source>
</evidence>
<dbReference type="AlphaFoldDB" id="A0A518GI81"/>
<organism evidence="2 3">
    <name type="scientific">Planctopirus ephydatiae</name>
    <dbReference type="NCBI Taxonomy" id="2528019"/>
    <lineage>
        <taxon>Bacteria</taxon>
        <taxon>Pseudomonadati</taxon>
        <taxon>Planctomycetota</taxon>
        <taxon>Planctomycetia</taxon>
        <taxon>Planctomycetales</taxon>
        <taxon>Planctomycetaceae</taxon>
        <taxon>Planctopirus</taxon>
    </lineage>
</organism>
<dbReference type="OrthoDB" id="289329at2"/>
<evidence type="ECO:0000313" key="3">
    <source>
        <dbReference type="Proteomes" id="UP000315349"/>
    </source>
</evidence>
<sequence>MPPPPAHERLDRLLDTLQSLAIQLEQLRVSLEVLVELSKDHETRLRLVETHQHRLTPLVGGLVFLVTSMASVAITQWFTRI</sequence>
<keyword evidence="3" id="KW-1185">Reference proteome</keyword>
<reference evidence="2 3" key="1">
    <citation type="submission" date="2019-02" db="EMBL/GenBank/DDBJ databases">
        <title>Deep-cultivation of Planctomycetes and their phenomic and genomic characterization uncovers novel biology.</title>
        <authorList>
            <person name="Wiegand S."/>
            <person name="Jogler M."/>
            <person name="Boedeker C."/>
            <person name="Pinto D."/>
            <person name="Vollmers J."/>
            <person name="Rivas-Marin E."/>
            <person name="Kohn T."/>
            <person name="Peeters S.H."/>
            <person name="Heuer A."/>
            <person name="Rast P."/>
            <person name="Oberbeckmann S."/>
            <person name="Bunk B."/>
            <person name="Jeske O."/>
            <person name="Meyerdierks A."/>
            <person name="Storesund J.E."/>
            <person name="Kallscheuer N."/>
            <person name="Luecker S."/>
            <person name="Lage O.M."/>
            <person name="Pohl T."/>
            <person name="Merkel B.J."/>
            <person name="Hornburger P."/>
            <person name="Mueller R.-W."/>
            <person name="Bruemmer F."/>
            <person name="Labrenz M."/>
            <person name="Spormann A.M."/>
            <person name="Op den Camp H."/>
            <person name="Overmann J."/>
            <person name="Amann R."/>
            <person name="Jetten M.S.M."/>
            <person name="Mascher T."/>
            <person name="Medema M.H."/>
            <person name="Devos D.P."/>
            <person name="Kaster A.-K."/>
            <person name="Ovreas L."/>
            <person name="Rohde M."/>
            <person name="Galperin M.Y."/>
            <person name="Jogler C."/>
        </authorList>
    </citation>
    <scope>NUCLEOTIDE SEQUENCE [LARGE SCALE GENOMIC DNA]</scope>
    <source>
        <strain evidence="2 3">Spb1</strain>
    </source>
</reference>